<dbReference type="Gene3D" id="2.40.50.100">
    <property type="match status" value="1"/>
</dbReference>
<dbReference type="InterPro" id="IPR058792">
    <property type="entry name" value="Beta-barrel_RND_2"/>
</dbReference>
<dbReference type="Gene3D" id="2.40.30.170">
    <property type="match status" value="1"/>
</dbReference>
<keyword evidence="2" id="KW-0175">Coiled coil</keyword>
<organism evidence="4 5">
    <name type="scientific">Stieleria bergensis</name>
    <dbReference type="NCBI Taxonomy" id="2528025"/>
    <lineage>
        <taxon>Bacteria</taxon>
        <taxon>Pseudomonadati</taxon>
        <taxon>Planctomycetota</taxon>
        <taxon>Planctomycetia</taxon>
        <taxon>Pirellulales</taxon>
        <taxon>Pirellulaceae</taxon>
        <taxon>Stieleria</taxon>
    </lineage>
</organism>
<dbReference type="GO" id="GO:0015562">
    <property type="term" value="F:efflux transmembrane transporter activity"/>
    <property type="evidence" value="ECO:0007669"/>
    <property type="project" value="TreeGrafter"/>
</dbReference>
<dbReference type="GO" id="GO:1990281">
    <property type="term" value="C:efflux pump complex"/>
    <property type="evidence" value="ECO:0007669"/>
    <property type="project" value="TreeGrafter"/>
</dbReference>
<proteinExistence type="inferred from homology"/>
<protein>
    <submittedName>
        <fullName evidence="4">Cobalt-zinc-cadmium resistance protein CzcB</fullName>
    </submittedName>
</protein>
<keyword evidence="5" id="KW-1185">Reference proteome</keyword>
<dbReference type="RefSeq" id="WP_145272893.1">
    <property type="nucleotide sequence ID" value="NZ_CP036272.1"/>
</dbReference>
<reference evidence="4 5" key="1">
    <citation type="submission" date="2019-02" db="EMBL/GenBank/DDBJ databases">
        <title>Deep-cultivation of Planctomycetes and their phenomic and genomic characterization uncovers novel biology.</title>
        <authorList>
            <person name="Wiegand S."/>
            <person name="Jogler M."/>
            <person name="Boedeker C."/>
            <person name="Pinto D."/>
            <person name="Vollmers J."/>
            <person name="Rivas-Marin E."/>
            <person name="Kohn T."/>
            <person name="Peeters S.H."/>
            <person name="Heuer A."/>
            <person name="Rast P."/>
            <person name="Oberbeckmann S."/>
            <person name="Bunk B."/>
            <person name="Jeske O."/>
            <person name="Meyerdierks A."/>
            <person name="Storesund J.E."/>
            <person name="Kallscheuer N."/>
            <person name="Luecker S."/>
            <person name="Lage O.M."/>
            <person name="Pohl T."/>
            <person name="Merkel B.J."/>
            <person name="Hornburger P."/>
            <person name="Mueller R.-W."/>
            <person name="Bruemmer F."/>
            <person name="Labrenz M."/>
            <person name="Spormann A.M."/>
            <person name="Op den Camp H."/>
            <person name="Overmann J."/>
            <person name="Amann R."/>
            <person name="Jetten M.S.M."/>
            <person name="Mascher T."/>
            <person name="Medema M.H."/>
            <person name="Devos D.P."/>
            <person name="Kaster A.-K."/>
            <person name="Ovreas L."/>
            <person name="Rohde M."/>
            <person name="Galperin M.Y."/>
            <person name="Jogler C."/>
        </authorList>
    </citation>
    <scope>NUCLEOTIDE SEQUENCE [LARGE SCALE GENOMIC DNA]</scope>
    <source>
        <strain evidence="4 5">SV_7m_r</strain>
    </source>
</reference>
<feature type="domain" description="CusB-like beta-barrel" evidence="3">
    <location>
        <begin position="251"/>
        <end position="314"/>
    </location>
</feature>
<feature type="coiled-coil region" evidence="2">
    <location>
        <begin position="134"/>
        <end position="161"/>
    </location>
</feature>
<dbReference type="OrthoDB" id="9806939at2"/>
<dbReference type="Gene3D" id="1.10.287.470">
    <property type="entry name" value="Helix hairpin bin"/>
    <property type="match status" value="1"/>
</dbReference>
<gene>
    <name evidence="4" type="primary">czcB_1</name>
    <name evidence="4" type="ORF">SV7mr_28570</name>
</gene>
<name>A0A517SW23_9BACT</name>
<dbReference type="EMBL" id="CP036272">
    <property type="protein sequence ID" value="QDT60337.1"/>
    <property type="molecule type" value="Genomic_DNA"/>
</dbReference>
<dbReference type="InterPro" id="IPR006143">
    <property type="entry name" value="RND_pump_MFP"/>
</dbReference>
<evidence type="ECO:0000256" key="2">
    <source>
        <dbReference type="SAM" id="Coils"/>
    </source>
</evidence>
<comment type="similarity">
    <text evidence="1">Belongs to the membrane fusion protein (MFP) (TC 8.A.1) family.</text>
</comment>
<evidence type="ECO:0000313" key="4">
    <source>
        <dbReference type="EMBL" id="QDT60337.1"/>
    </source>
</evidence>
<dbReference type="PANTHER" id="PTHR30469:SF15">
    <property type="entry name" value="HLYD FAMILY OF SECRETION PROTEINS"/>
    <property type="match status" value="1"/>
</dbReference>
<sequence>MTTTQRSHSSSRANFLTQTSRALFAKCRFTSSIRATTLALASGLCVLPVAAQSPSQVNRVSRSTSTGLDTSYSSRSKEYIGYTIPSHDVMVAATEIGRLGQVQVKIGDRVKKQQVLASLEDGLQREAVTTAKWRSEMRGEMDAAKAEVNLAKLRLEQLERLAQQDVARPDEVIRARADVEIAESRYLTAVEDRKLRQLDLSRYEMQLKRRNIYAPFDGVVSEIFHQPGEYITPADPAVVRLVVLDELYAVFNIPAQDINVFEVGSKVSLVLTTTPKPVTGVVDAITPQIDGESGTIKMQVLIKNPEGRFRAGDRCRLGPTGQNRG</sequence>
<accession>A0A517SW23</accession>
<dbReference type="PANTHER" id="PTHR30469">
    <property type="entry name" value="MULTIDRUG RESISTANCE PROTEIN MDTA"/>
    <property type="match status" value="1"/>
</dbReference>
<dbReference type="SUPFAM" id="SSF111369">
    <property type="entry name" value="HlyD-like secretion proteins"/>
    <property type="match status" value="1"/>
</dbReference>
<dbReference type="NCBIfam" id="TIGR01730">
    <property type="entry name" value="RND_mfp"/>
    <property type="match status" value="1"/>
</dbReference>
<dbReference type="Pfam" id="PF25954">
    <property type="entry name" value="Beta-barrel_RND_2"/>
    <property type="match status" value="1"/>
</dbReference>
<evidence type="ECO:0000256" key="1">
    <source>
        <dbReference type="ARBA" id="ARBA00009477"/>
    </source>
</evidence>
<dbReference type="AlphaFoldDB" id="A0A517SW23"/>
<evidence type="ECO:0000313" key="5">
    <source>
        <dbReference type="Proteomes" id="UP000315003"/>
    </source>
</evidence>
<evidence type="ECO:0000259" key="3">
    <source>
        <dbReference type="Pfam" id="PF25954"/>
    </source>
</evidence>
<dbReference type="Proteomes" id="UP000315003">
    <property type="component" value="Chromosome"/>
</dbReference>